<dbReference type="Proteomes" id="UP000502823">
    <property type="component" value="Unassembled WGS sequence"/>
</dbReference>
<dbReference type="OrthoDB" id="9975373at2759"/>
<evidence type="ECO:0000313" key="4">
    <source>
        <dbReference type="Proteomes" id="UP000502823"/>
    </source>
</evidence>
<organism evidence="3 4">
    <name type="scientific">Coptotermes formosanus</name>
    <name type="common">Formosan subterranean termite</name>
    <dbReference type="NCBI Taxonomy" id="36987"/>
    <lineage>
        <taxon>Eukaryota</taxon>
        <taxon>Metazoa</taxon>
        <taxon>Ecdysozoa</taxon>
        <taxon>Arthropoda</taxon>
        <taxon>Hexapoda</taxon>
        <taxon>Insecta</taxon>
        <taxon>Pterygota</taxon>
        <taxon>Neoptera</taxon>
        <taxon>Polyneoptera</taxon>
        <taxon>Dictyoptera</taxon>
        <taxon>Blattodea</taxon>
        <taxon>Blattoidea</taxon>
        <taxon>Termitoidae</taxon>
        <taxon>Rhinotermitidae</taxon>
        <taxon>Coptotermes</taxon>
    </lineage>
</organism>
<dbReference type="AlphaFoldDB" id="A0A6L2PN38"/>
<keyword evidence="4" id="KW-1185">Reference proteome</keyword>
<gene>
    <name evidence="3" type="ORF">Cfor_12379</name>
</gene>
<evidence type="ECO:0000256" key="2">
    <source>
        <dbReference type="SAM" id="MobiDB-lite"/>
    </source>
</evidence>
<dbReference type="SUPFAM" id="SSF52266">
    <property type="entry name" value="SGNH hydrolase"/>
    <property type="match status" value="1"/>
</dbReference>
<dbReference type="Gene3D" id="3.40.50.1110">
    <property type="entry name" value="SGNH hydrolase"/>
    <property type="match status" value="1"/>
</dbReference>
<dbReference type="InterPro" id="IPR036514">
    <property type="entry name" value="SGNH_hydro_sf"/>
</dbReference>
<comment type="caution">
    <text evidence="3">The sequence shown here is derived from an EMBL/GenBank/DDBJ whole genome shotgun (WGS) entry which is preliminary data.</text>
</comment>
<reference evidence="4" key="1">
    <citation type="submission" date="2020-01" db="EMBL/GenBank/DDBJ databases">
        <title>Draft genome sequence of the Termite Coptotermes fromosanus.</title>
        <authorList>
            <person name="Itakura S."/>
            <person name="Yosikawa Y."/>
            <person name="Umezawa K."/>
        </authorList>
    </citation>
    <scope>NUCLEOTIDE SEQUENCE [LARGE SCALE GENOMIC DNA]</scope>
</reference>
<sequence length="461" mass="53311">MIRGIDWRRKYRMLRSLVAAIETKFSNKIGDVRSVTQSDDIAEVAVQCSETQQILAMSDIFMMRDALNLLGKKNVVIFGDSNMRSIYKDLVWLMNNNSLISCDVLKRKLENSFLGDTLLKCSELHKGRDFEEVRLYEKGDSHVEFYFITRCYNEHVQNMMSAIKEKKMAAPDVIVMNSCLWDITRWGPNGVTAYKDNMVKLMKLFKNSLPVETLVVWTTVPPISTTCYGPLLVKQVEFLKHTLRFEVMEANLFARQIVVSYGFDVLDIHHHLRMQIHRRAADGIHWLPMPVRHMTNLLLTHIALSWNCPLPGNFQSKILESIKEHESEEKVEIVFPTLPPALVESKESAPATATEFTVPAALPQKKKRKTSRAKRRKTAMPAMQSSPPKPLPNKENLFPNKDVAGSMLDNEQPLEPWKPVIIYNIYGEPVYLKQPFYHMIPKHWRQSLFHRQGRKMAPYHF</sequence>
<dbReference type="PANTHER" id="PTHR14469:SF0">
    <property type="entry name" value="FAMILY WITH SEQUENCE SIMILARITY 113"/>
    <property type="match status" value="1"/>
</dbReference>
<feature type="region of interest" description="Disordered" evidence="2">
    <location>
        <begin position="362"/>
        <end position="395"/>
    </location>
</feature>
<dbReference type="InParanoid" id="A0A6L2PN38"/>
<dbReference type="EMBL" id="BLKM01000376">
    <property type="protein sequence ID" value="GFG32552.1"/>
    <property type="molecule type" value="Genomic_DNA"/>
</dbReference>
<name>A0A6L2PN38_COPFO</name>
<protein>
    <submittedName>
        <fullName evidence="3">Uncharacterized protein</fullName>
    </submittedName>
</protein>
<evidence type="ECO:0000313" key="3">
    <source>
        <dbReference type="EMBL" id="GFG32552.1"/>
    </source>
</evidence>
<feature type="compositionally biased region" description="Basic residues" evidence="2">
    <location>
        <begin position="364"/>
        <end position="378"/>
    </location>
</feature>
<proteinExistence type="inferred from homology"/>
<comment type="similarity">
    <text evidence="1">Belongs to the PC-esterase family.</text>
</comment>
<accession>A0A6L2PN38</accession>
<dbReference type="PANTHER" id="PTHR14469">
    <property type="entry name" value="SARCOMA ANTIGEN NY-SAR-23"/>
    <property type="match status" value="1"/>
</dbReference>
<evidence type="ECO:0000256" key="1">
    <source>
        <dbReference type="ARBA" id="ARBA00037957"/>
    </source>
</evidence>